<gene>
    <name evidence="7" type="ORF">RIL96_04555</name>
</gene>
<dbReference type="InterPro" id="IPR058652">
    <property type="entry name" value="VapC50_C"/>
</dbReference>
<evidence type="ECO:0000256" key="3">
    <source>
        <dbReference type="ARBA" id="ARBA00022801"/>
    </source>
</evidence>
<dbReference type="RefSeq" id="WP_310547822.1">
    <property type="nucleotide sequence ID" value="NZ_JAVKGR010000003.1"/>
</dbReference>
<evidence type="ECO:0000313" key="7">
    <source>
        <dbReference type="EMBL" id="MDR8018833.1"/>
    </source>
</evidence>
<comment type="caution">
    <text evidence="7">The sequence shown here is derived from an EMBL/GenBank/DDBJ whole genome shotgun (WGS) entry which is preliminary data.</text>
</comment>
<name>A0ABU2DQT8_9MICC</name>
<keyword evidence="8" id="KW-1185">Reference proteome</keyword>
<evidence type="ECO:0000256" key="1">
    <source>
        <dbReference type="ARBA" id="ARBA00022722"/>
    </source>
</evidence>
<keyword evidence="3" id="KW-0378">Hydrolase</keyword>
<dbReference type="EMBL" id="JAVKGR010000003">
    <property type="protein sequence ID" value="MDR8018833.1"/>
    <property type="molecule type" value="Genomic_DNA"/>
</dbReference>
<dbReference type="Proteomes" id="UP001251870">
    <property type="component" value="Unassembled WGS sequence"/>
</dbReference>
<protein>
    <submittedName>
        <fullName evidence="7">PIN domain-containing protein</fullName>
    </submittedName>
</protein>
<feature type="domain" description="VapC50 C-terminal" evidence="6">
    <location>
        <begin position="129"/>
        <end position="181"/>
    </location>
</feature>
<organism evidence="7 8">
    <name type="scientific">Nesterenkonia aerolata</name>
    <dbReference type="NCBI Taxonomy" id="3074079"/>
    <lineage>
        <taxon>Bacteria</taxon>
        <taxon>Bacillati</taxon>
        <taxon>Actinomycetota</taxon>
        <taxon>Actinomycetes</taxon>
        <taxon>Micrococcales</taxon>
        <taxon>Micrococcaceae</taxon>
        <taxon>Nesterenkonia</taxon>
    </lineage>
</organism>
<keyword evidence="2" id="KW-0479">Metal-binding</keyword>
<evidence type="ECO:0000313" key="8">
    <source>
        <dbReference type="Proteomes" id="UP001251870"/>
    </source>
</evidence>
<feature type="domain" description="PIN" evidence="5">
    <location>
        <begin position="5"/>
        <end position="111"/>
    </location>
</feature>
<dbReference type="Pfam" id="PF13470">
    <property type="entry name" value="PIN_3"/>
    <property type="match status" value="1"/>
</dbReference>
<dbReference type="InterPro" id="IPR002716">
    <property type="entry name" value="PIN_dom"/>
</dbReference>
<evidence type="ECO:0000259" key="5">
    <source>
        <dbReference type="Pfam" id="PF13470"/>
    </source>
</evidence>
<keyword evidence="4" id="KW-0460">Magnesium</keyword>
<reference evidence="7 8" key="1">
    <citation type="submission" date="2023-09" db="EMBL/GenBank/DDBJ databases">
        <title>Description of three actinobacteria isolated from air of manufacturing shop in a pharmaceutical factory.</title>
        <authorList>
            <person name="Zhang D.-F."/>
        </authorList>
    </citation>
    <scope>NUCLEOTIDE SEQUENCE [LARGE SCALE GENOMIC DNA]</scope>
    <source>
        <strain evidence="7 8">LY-0111</strain>
    </source>
</reference>
<dbReference type="Pfam" id="PF26343">
    <property type="entry name" value="VapC50_C"/>
    <property type="match status" value="1"/>
</dbReference>
<evidence type="ECO:0000259" key="6">
    <source>
        <dbReference type="Pfam" id="PF26343"/>
    </source>
</evidence>
<proteinExistence type="predicted"/>
<evidence type="ECO:0000256" key="4">
    <source>
        <dbReference type="ARBA" id="ARBA00022842"/>
    </source>
</evidence>
<sequence>MAQVVVYDACVLYPSTLRDVLIRVGLSGLCQPKWSHLILDEVFRNLRTNRPDLDQTRLARTRQLMNDSIRDVIVTGDEDILQGISLPDPDDRHVVAAAMNAQATHIITKNLRDFPSDALSTVGITAQHPDDFLTNFLDADPHALDSVISAIAHARTRSQSAEDDVLESLAIEAPRTVARIRHLWQSHVD</sequence>
<evidence type="ECO:0000256" key="2">
    <source>
        <dbReference type="ARBA" id="ARBA00022723"/>
    </source>
</evidence>
<accession>A0ABU2DQT8</accession>
<keyword evidence="1" id="KW-0540">Nuclease</keyword>